<organism evidence="1 2">
    <name type="scientific">Aureimonas altamirensis DSM 21988</name>
    <dbReference type="NCBI Taxonomy" id="1121026"/>
    <lineage>
        <taxon>Bacteria</taxon>
        <taxon>Pseudomonadati</taxon>
        <taxon>Pseudomonadota</taxon>
        <taxon>Alphaproteobacteria</taxon>
        <taxon>Hyphomicrobiales</taxon>
        <taxon>Aurantimonadaceae</taxon>
        <taxon>Aureimonas</taxon>
    </lineage>
</organism>
<proteinExistence type="predicted"/>
<evidence type="ECO:0000313" key="2">
    <source>
        <dbReference type="Proteomes" id="UP000184290"/>
    </source>
</evidence>
<keyword evidence="2" id="KW-1185">Reference proteome</keyword>
<reference evidence="1 2" key="1">
    <citation type="submission" date="2016-11" db="EMBL/GenBank/DDBJ databases">
        <authorList>
            <person name="Varghese N."/>
            <person name="Submissions S."/>
        </authorList>
    </citation>
    <scope>NUCLEOTIDE SEQUENCE [LARGE SCALE GENOMIC DNA]</scope>
    <source>
        <strain evidence="1 2">DSM 21988</strain>
    </source>
</reference>
<protein>
    <recommendedName>
        <fullName evidence="3">DUF1289 domain-containing protein</fullName>
    </recommendedName>
</protein>
<dbReference type="Pfam" id="PF06945">
    <property type="entry name" value="DUF1289"/>
    <property type="match status" value="1"/>
</dbReference>
<name>A0ABY1IDI2_9HYPH</name>
<gene>
    <name evidence="1" type="ORF">SAMN02745911_1399</name>
</gene>
<comment type="caution">
    <text evidence="1">The sequence shown here is derived from an EMBL/GenBank/DDBJ whole genome shotgun (WGS) entry which is preliminary data.</text>
</comment>
<dbReference type="InterPro" id="IPR010710">
    <property type="entry name" value="DUF1289"/>
</dbReference>
<dbReference type="RefSeq" id="WP_073469127.1">
    <property type="nucleotide sequence ID" value="NZ_FQZC01000002.1"/>
</dbReference>
<evidence type="ECO:0000313" key="1">
    <source>
        <dbReference type="EMBL" id="SHJ01269.1"/>
    </source>
</evidence>
<dbReference type="EMBL" id="FQZC01000002">
    <property type="protein sequence ID" value="SHJ01269.1"/>
    <property type="molecule type" value="Genomic_DNA"/>
</dbReference>
<accession>A0ABY1IDI2</accession>
<evidence type="ECO:0008006" key="3">
    <source>
        <dbReference type="Google" id="ProtNLM"/>
    </source>
</evidence>
<dbReference type="Proteomes" id="UP000184290">
    <property type="component" value="Unassembled WGS sequence"/>
</dbReference>
<sequence>MSDPWADAPSPCVDVCKYKRQGRCVGCTMTKAEKDAFPQSGSGPMKKAFIMGLIERVSKERNPAFWAIAYRRKCDRAGVPCPLDTLGEDDR</sequence>